<accession>A0A0F9IR16</accession>
<name>A0A0F9IR16_9ZZZZ</name>
<dbReference type="InterPro" id="IPR013320">
    <property type="entry name" value="ConA-like_dom_sf"/>
</dbReference>
<protein>
    <submittedName>
        <fullName evidence="1">Uncharacterized protein</fullName>
    </submittedName>
</protein>
<dbReference type="SUPFAM" id="SSF49899">
    <property type="entry name" value="Concanavalin A-like lectins/glucanases"/>
    <property type="match status" value="1"/>
</dbReference>
<dbReference type="AlphaFoldDB" id="A0A0F9IR16"/>
<organism evidence="1">
    <name type="scientific">marine sediment metagenome</name>
    <dbReference type="NCBI Taxonomy" id="412755"/>
    <lineage>
        <taxon>unclassified sequences</taxon>
        <taxon>metagenomes</taxon>
        <taxon>ecological metagenomes</taxon>
    </lineage>
</organism>
<dbReference type="EMBL" id="LAZR01013346">
    <property type="protein sequence ID" value="KKM22379.1"/>
    <property type="molecule type" value="Genomic_DNA"/>
</dbReference>
<feature type="non-terminal residue" evidence="1">
    <location>
        <position position="1086"/>
    </location>
</feature>
<proteinExistence type="predicted"/>
<feature type="non-terminal residue" evidence="1">
    <location>
        <position position="1"/>
    </location>
</feature>
<gene>
    <name evidence="1" type="ORF">LCGC14_1625940</name>
</gene>
<comment type="caution">
    <text evidence="1">The sequence shown here is derived from an EMBL/GenBank/DDBJ whole genome shotgun (WGS) entry which is preliminary data.</text>
</comment>
<evidence type="ECO:0000313" key="1">
    <source>
        <dbReference type="EMBL" id="KKM22379.1"/>
    </source>
</evidence>
<reference evidence="1" key="1">
    <citation type="journal article" date="2015" name="Nature">
        <title>Complex archaea that bridge the gap between prokaryotes and eukaryotes.</title>
        <authorList>
            <person name="Spang A."/>
            <person name="Saw J.H."/>
            <person name="Jorgensen S.L."/>
            <person name="Zaremba-Niedzwiedzka K."/>
            <person name="Martijn J."/>
            <person name="Lind A.E."/>
            <person name="van Eijk R."/>
            <person name="Schleper C."/>
            <person name="Guy L."/>
            <person name="Ettema T.J."/>
        </authorList>
    </citation>
    <scope>NUCLEOTIDE SEQUENCE</scope>
</reference>
<sequence length="1086" mass="123563">LLTMKSGFNDIMDGTELTQITTNDYYVTVKLYKLDSDNNIAYIGSSTQSIASLPLGFSQYNLEISFDSFEASNGLQDIGETLTQGYGNDLYVTVETTISNCLVDAHLFRGHFAQQILDAQIEIESENSGLIYNGVPVSTPYLELDHNNIQLNKIDERKYQFDTLKYNFGYEVSEVRTETGTIIDNADYYFSSFDNTISLNYEYNGLIFADIIYHAFEWEIDSISTLEPITMSFSEDFISQYTSYLELEIEFDFDGIPGFEIMNLDTSSGKVVMTSEEKNANLLRLYLYNYKTETYDFIDCVVYDNYGGSNNFLPTFSYIIDRNFIVFEDYFNDLESTFDISFILAIDESFDNYFASKINFGINSINAKIYHDPPSIEQFLNPHFVFDVDLSKYYSTGSIDLDEISLEFDYLTTILNDESSIFSQYALINEDIVFSIQNKYFEFETLTLEDTKISFSRKEITNFLIHNKDNDKYFIRLKLEYEWSCIIKVNLGGTSRIEILSSVQLVKYNLNVKYSSTETERISAFESSTPHDLAAINAPNYVETDAGIVVFPDDSEVDIGINSGFLRNIDTRQRLMIRQDLSYEFPDSQLSPISVLVDQSYSDMILRFTKPIGYLESPTGFYINNSKKFSFITEFDVASVELYWFDGTEHLIGEMQPNPLQMNKFEYNWNSIDIDTGATSGDTIDVLIRLTDTLSATNDYHYYFEVDFIAPTPSVTIGDGIQNFETEVSNPFTNIDFDSSVLPSYGWYEQFTSYDASYMTSSLSPDDHSSTYTIDPLNMQNNFPSENTQEDWSSWNLSYDSQVTDSSFSNGSLDSSLIPQSASYVPVQAQTPSGDFNLLDGTSDFAGDLALSDGISFSTFDSTAPAPPNHYPATYSFENLADYTSGTDIDFVDYNSYSVAQIIPGIDGHNKVLELTSNTNWNSIYDDFTDQIGGTIEWWVKTPQTYYSSRLILYGDNGATQVLWFYFHDTGYIRVKSGGSNVNVVTYTPNTWIHMRVDFNSFLGLFFLYIKKPYENEVEYGPYGYINSVSAIDRAHFDSGGGSNIRYLDAIAYSWTPGYTIGDNLYTTTGHFPGTYSFENDAHNTQ</sequence>